<dbReference type="InterPro" id="IPR008422">
    <property type="entry name" value="KN_HD"/>
</dbReference>
<feature type="region of interest" description="Disordered" evidence="6">
    <location>
        <begin position="576"/>
        <end position="714"/>
    </location>
</feature>
<dbReference type="PROSITE" id="PS50089">
    <property type="entry name" value="ZF_RING_2"/>
    <property type="match status" value="1"/>
</dbReference>
<dbReference type="SUPFAM" id="SSF46689">
    <property type="entry name" value="Homeodomain-like"/>
    <property type="match status" value="1"/>
</dbReference>
<dbReference type="EMBL" id="AZIL01000497">
    <property type="protein sequence ID" value="EWM27325.1"/>
    <property type="molecule type" value="Genomic_DNA"/>
</dbReference>
<gene>
    <name evidence="9" type="ORF">Naga_100192g4</name>
</gene>
<feature type="compositionally biased region" description="Basic and acidic residues" evidence="6">
    <location>
        <begin position="926"/>
        <end position="937"/>
    </location>
</feature>
<dbReference type="SMART" id="SM00389">
    <property type="entry name" value="HOX"/>
    <property type="match status" value="1"/>
</dbReference>
<feature type="compositionally biased region" description="Basic and acidic residues" evidence="6">
    <location>
        <begin position="582"/>
        <end position="592"/>
    </location>
</feature>
<feature type="region of interest" description="Disordered" evidence="6">
    <location>
        <begin position="744"/>
        <end position="798"/>
    </location>
</feature>
<evidence type="ECO:0000313" key="9">
    <source>
        <dbReference type="EMBL" id="EWM27325.1"/>
    </source>
</evidence>
<feature type="compositionally biased region" description="Gly residues" evidence="6">
    <location>
        <begin position="298"/>
        <end position="320"/>
    </location>
</feature>
<accession>W7TJR1</accession>
<feature type="domain" description="RING-type" evidence="8">
    <location>
        <begin position="846"/>
        <end position="887"/>
    </location>
</feature>
<feature type="region of interest" description="Disordered" evidence="6">
    <location>
        <begin position="910"/>
        <end position="949"/>
    </location>
</feature>
<feature type="compositionally biased region" description="Basic residues" evidence="6">
    <location>
        <begin position="132"/>
        <end position="142"/>
    </location>
</feature>
<dbReference type="InterPro" id="IPR009057">
    <property type="entry name" value="Homeodomain-like_sf"/>
</dbReference>
<feature type="region of interest" description="Disordered" evidence="6">
    <location>
        <begin position="288"/>
        <end position="415"/>
    </location>
</feature>
<dbReference type="AlphaFoldDB" id="W7TJR1"/>
<keyword evidence="5" id="KW-0479">Metal-binding</keyword>
<dbReference type="GO" id="GO:0006355">
    <property type="term" value="P:regulation of DNA-templated transcription"/>
    <property type="evidence" value="ECO:0007669"/>
    <property type="project" value="InterPro"/>
</dbReference>
<keyword evidence="10" id="KW-1185">Reference proteome</keyword>
<proteinExistence type="predicted"/>
<reference evidence="9 10" key="1">
    <citation type="journal article" date="2014" name="Mol. Plant">
        <title>Chromosome Scale Genome Assembly and Transcriptome Profiling of Nannochloropsis gaditana in Nitrogen Depletion.</title>
        <authorList>
            <person name="Corteggiani Carpinelli E."/>
            <person name="Telatin A."/>
            <person name="Vitulo N."/>
            <person name="Forcato C."/>
            <person name="D'Angelo M."/>
            <person name="Schiavon R."/>
            <person name="Vezzi A."/>
            <person name="Giacometti G.M."/>
            <person name="Morosinotto T."/>
            <person name="Valle G."/>
        </authorList>
    </citation>
    <scope>NUCLEOTIDE SEQUENCE [LARGE SCALE GENOMIC DNA]</scope>
    <source>
        <strain evidence="9 10">B-31</strain>
    </source>
</reference>
<dbReference type="InterPro" id="IPR050224">
    <property type="entry name" value="TALE_homeobox"/>
</dbReference>
<feature type="compositionally biased region" description="Basic and acidic residues" evidence="6">
    <location>
        <begin position="100"/>
        <end position="123"/>
    </location>
</feature>
<keyword evidence="1 4" id="KW-0238">DNA-binding</keyword>
<dbReference type="PANTHER" id="PTHR11850">
    <property type="entry name" value="HOMEOBOX PROTEIN TRANSCRIPTION FACTORS"/>
    <property type="match status" value="1"/>
</dbReference>
<evidence type="ECO:0000256" key="2">
    <source>
        <dbReference type="ARBA" id="ARBA00023155"/>
    </source>
</evidence>
<feature type="domain" description="Homeobox" evidence="7">
    <location>
        <begin position="223"/>
        <end position="288"/>
    </location>
</feature>
<keyword evidence="5" id="KW-0863">Zinc-finger</keyword>
<feature type="compositionally biased region" description="Low complexity" evidence="6">
    <location>
        <begin position="686"/>
        <end position="712"/>
    </location>
</feature>
<feature type="region of interest" description="Disordered" evidence="6">
    <location>
        <begin position="812"/>
        <end position="841"/>
    </location>
</feature>
<feature type="compositionally biased region" description="Polar residues" evidence="6">
    <location>
        <begin position="376"/>
        <end position="385"/>
    </location>
</feature>
<organism evidence="9 10">
    <name type="scientific">Nannochloropsis gaditana</name>
    <dbReference type="NCBI Taxonomy" id="72520"/>
    <lineage>
        <taxon>Eukaryota</taxon>
        <taxon>Sar</taxon>
        <taxon>Stramenopiles</taxon>
        <taxon>Ochrophyta</taxon>
        <taxon>Eustigmatophyceae</taxon>
        <taxon>Eustigmatales</taxon>
        <taxon>Monodopsidaceae</taxon>
        <taxon>Nannochloropsis</taxon>
    </lineage>
</organism>
<dbReference type="CDD" id="cd00086">
    <property type="entry name" value="homeodomain"/>
    <property type="match status" value="1"/>
</dbReference>
<dbReference type="Pfam" id="PF05920">
    <property type="entry name" value="Homeobox_KN"/>
    <property type="match status" value="1"/>
</dbReference>
<dbReference type="InterPro" id="IPR001356">
    <property type="entry name" value="HD"/>
</dbReference>
<feature type="compositionally biased region" description="Low complexity" evidence="6">
    <location>
        <begin position="179"/>
        <end position="193"/>
    </location>
</feature>
<comment type="subcellular location">
    <subcellularLocation>
        <location evidence="4">Nucleus</location>
    </subcellularLocation>
</comment>
<dbReference type="Proteomes" id="UP000019335">
    <property type="component" value="Chromosome 7"/>
</dbReference>
<sequence>MSTSPLSPTGNGVRGRSEGAGEDAGALRRWSKGGEECEGDQARGEDGKVGRRVDDDMLNYGDRRVDDDMLNYGDAKEKEDGHAETEEDEDGSQASGDFGVGREEEGGEEEPRPEVDLKPRAEEVPTAGVERRRSRRETRGRHSLREGEEEGGLRGLGQGSNASVISGGSQGGRRGPKGGKQARSGGSNSNSGGKAAHAQPQDLQYYDMDDFMEGEGGSGPGKKCAKKSRRELPNGAVATLKGWLLSPEHIAHPYPTAQDQVALMAATGIDKKQLKNWFTNARRRIWKPMLRRQTDESGGPGRVSRGGGAGLDGGGVGNGAGLPPSPSSSTARGGLAPGSLQLPPHYHPSGALARSPSPLSPSGMGLGSPPLHNHSALDSFTSRSAAASPEPFSPRLYRSGQQQLHTSSPISPSAAEAAAAAAVAFSSRQHQQHHLLSEHPMGGGHMPVAGMGGGKGSGTGVFYPRHTSSGLPPPPQQPPSATTGGGGGGMTTMGSLGTLSGFASVEDFFKNFLGDGSNSPLNAAGKEGGQPALMKTFSSRSFGNFRTSSSLSDFPRTDSYAFLEVFFNDDGLDGLGGGGGREGGKGGGREENIGLSMDDDMVLGGTTGTATMQGPGLGGGVKRGISSVSVGEEEPAAGANSSRMKRQAREQGQGGYESFSPTPMLEAQVGSEGGTEGGERPPHVPLPALHLPGSRPSSGSHSPRSRSGSPLHAGGGAGPVYHAFFKVGSHGNVVPSGAVMGTSGVSFPHPPEGGAPGMEQVSSSLGGRGEGESIGGGPGPSGEGVGREGGVGKGGLSRSPTLQEVMMEQYYQHHQPPPSGPDSHASARPASPPSSEPVHVSTGARCPFCPTLSVDTQLRPCGHLFHGNCLKPWLQKSPSPPACPVCRESIASCVLAIPCIATGASFDSLPPVAGEGEGGGAGRTVEGPEHGKERLEAESSAVQMAGSHV</sequence>
<feature type="compositionally biased region" description="Basic and acidic residues" evidence="6">
    <location>
        <begin position="32"/>
        <end position="67"/>
    </location>
</feature>
<dbReference type="GO" id="GO:0005634">
    <property type="term" value="C:nucleus"/>
    <property type="evidence" value="ECO:0007669"/>
    <property type="project" value="UniProtKB-SubCell"/>
</dbReference>
<feature type="compositionally biased region" description="Basic and acidic residues" evidence="6">
    <location>
        <begin position="74"/>
        <end position="84"/>
    </location>
</feature>
<protein>
    <submittedName>
        <fullName evidence="9">Homeodomain protein</fullName>
    </submittedName>
</protein>
<dbReference type="GO" id="GO:0003677">
    <property type="term" value="F:DNA binding"/>
    <property type="evidence" value="ECO:0007669"/>
    <property type="project" value="UniProtKB-UniRule"/>
</dbReference>
<dbReference type="Pfam" id="PF13639">
    <property type="entry name" value="zf-RING_2"/>
    <property type="match status" value="1"/>
</dbReference>
<comment type="caution">
    <text evidence="9">The sequence shown here is derived from an EMBL/GenBank/DDBJ whole genome shotgun (WGS) entry which is preliminary data.</text>
</comment>
<dbReference type="InterPro" id="IPR013083">
    <property type="entry name" value="Znf_RING/FYVE/PHD"/>
</dbReference>
<keyword evidence="5" id="KW-0862">Zinc</keyword>
<feature type="DNA-binding region" description="Homeobox" evidence="4">
    <location>
        <begin position="225"/>
        <end position="289"/>
    </location>
</feature>
<feature type="compositionally biased region" description="Polar residues" evidence="6">
    <location>
        <begin position="1"/>
        <end position="10"/>
    </location>
</feature>
<dbReference type="GO" id="GO:0008270">
    <property type="term" value="F:zinc ion binding"/>
    <property type="evidence" value="ECO:0007669"/>
    <property type="project" value="UniProtKB-KW"/>
</dbReference>
<dbReference type="SUPFAM" id="SSF57850">
    <property type="entry name" value="RING/U-box"/>
    <property type="match status" value="1"/>
</dbReference>
<feature type="region of interest" description="Disordered" evidence="6">
    <location>
        <begin position="1"/>
        <end position="230"/>
    </location>
</feature>
<feature type="compositionally biased region" description="Low complexity" evidence="6">
    <location>
        <begin position="348"/>
        <end position="371"/>
    </location>
</feature>
<name>W7TJR1_9STRA</name>
<dbReference type="InterPro" id="IPR001841">
    <property type="entry name" value="Znf_RING"/>
</dbReference>
<keyword evidence="2 4" id="KW-0371">Homeobox</keyword>
<dbReference type="OrthoDB" id="10056939at2759"/>
<evidence type="ECO:0000256" key="6">
    <source>
        <dbReference type="SAM" id="MobiDB-lite"/>
    </source>
</evidence>
<evidence type="ECO:0000256" key="1">
    <source>
        <dbReference type="ARBA" id="ARBA00023125"/>
    </source>
</evidence>
<keyword evidence="3 4" id="KW-0539">Nucleus</keyword>
<evidence type="ECO:0000259" key="8">
    <source>
        <dbReference type="PROSITE" id="PS50089"/>
    </source>
</evidence>
<feature type="compositionally biased region" description="Gly residues" evidence="6">
    <location>
        <begin position="766"/>
        <end position="795"/>
    </location>
</feature>
<feature type="region of interest" description="Disordered" evidence="6">
    <location>
        <begin position="464"/>
        <end position="493"/>
    </location>
</feature>
<evidence type="ECO:0000259" key="7">
    <source>
        <dbReference type="PROSITE" id="PS50071"/>
    </source>
</evidence>
<evidence type="ECO:0000256" key="3">
    <source>
        <dbReference type="ARBA" id="ARBA00023242"/>
    </source>
</evidence>
<evidence type="ECO:0000256" key="4">
    <source>
        <dbReference type="PROSITE-ProRule" id="PRU00108"/>
    </source>
</evidence>
<dbReference type="Gene3D" id="1.10.10.60">
    <property type="entry name" value="Homeodomain-like"/>
    <property type="match status" value="1"/>
</dbReference>
<evidence type="ECO:0000256" key="5">
    <source>
        <dbReference type="PROSITE-ProRule" id="PRU00175"/>
    </source>
</evidence>
<dbReference type="PROSITE" id="PS50071">
    <property type="entry name" value="HOMEOBOX_2"/>
    <property type="match status" value="1"/>
</dbReference>
<evidence type="ECO:0000313" key="10">
    <source>
        <dbReference type="Proteomes" id="UP000019335"/>
    </source>
</evidence>
<dbReference type="Gene3D" id="3.30.40.10">
    <property type="entry name" value="Zinc/RING finger domain, C3HC4 (zinc finger)"/>
    <property type="match status" value="1"/>
</dbReference>